<name>A0A6L2NPZ3_TANCI</name>
<dbReference type="InterPro" id="IPR036875">
    <property type="entry name" value="Znf_CCHC_sf"/>
</dbReference>
<keyword evidence="1" id="KW-0862">Zinc</keyword>
<evidence type="ECO:0000313" key="3">
    <source>
        <dbReference type="EMBL" id="GEU87687.1"/>
    </source>
</evidence>
<dbReference type="InterPro" id="IPR001878">
    <property type="entry name" value="Znf_CCHC"/>
</dbReference>
<dbReference type="SUPFAM" id="SSF57756">
    <property type="entry name" value="Retrovirus zinc finger-like domains"/>
    <property type="match status" value="1"/>
</dbReference>
<dbReference type="PROSITE" id="PS50158">
    <property type="entry name" value="ZF_CCHC"/>
    <property type="match status" value="1"/>
</dbReference>
<accession>A0A6L2NPZ3</accession>
<dbReference type="Pfam" id="PF00098">
    <property type="entry name" value="zf-CCHC"/>
    <property type="match status" value="1"/>
</dbReference>
<proteinExistence type="predicted"/>
<gene>
    <name evidence="3" type="ORF">Tci_059665</name>
</gene>
<dbReference type="AlphaFoldDB" id="A0A6L2NPZ3"/>
<comment type="caution">
    <text evidence="3">The sequence shown here is derived from an EMBL/GenBank/DDBJ whole genome shotgun (WGS) entry which is preliminary data.</text>
</comment>
<dbReference type="Gene3D" id="4.10.60.10">
    <property type="entry name" value="Zinc finger, CCHC-type"/>
    <property type="match status" value="1"/>
</dbReference>
<dbReference type="SMART" id="SM00343">
    <property type="entry name" value="ZnF_C2HC"/>
    <property type="match status" value="1"/>
</dbReference>
<evidence type="ECO:0000256" key="1">
    <source>
        <dbReference type="PROSITE-ProRule" id="PRU00047"/>
    </source>
</evidence>
<reference evidence="3" key="1">
    <citation type="journal article" date="2019" name="Sci. Rep.">
        <title>Draft genome of Tanacetum cinerariifolium, the natural source of mosquito coil.</title>
        <authorList>
            <person name="Yamashiro T."/>
            <person name="Shiraishi A."/>
            <person name="Satake H."/>
            <person name="Nakayama K."/>
        </authorList>
    </citation>
    <scope>NUCLEOTIDE SEQUENCE</scope>
</reference>
<evidence type="ECO:0000259" key="2">
    <source>
        <dbReference type="PROSITE" id="PS50158"/>
    </source>
</evidence>
<keyword evidence="1" id="KW-0479">Metal-binding</keyword>
<sequence length="458" mass="52310">MHENDLEEIDLKWKLALLSMRAKRFFQKTGKKITINGSDTTSYDKAIVECFNCHNMGHFARECKVPMNQDNKTGNQETTRRTMNVEDISSKATVAINGAGFDWSNMADDEAPTIMAFVAISDSEVYTDNTCSKTCLKNYETLKKKYDDLRIEFNKSECNLAYYKRGLASVKEQLVHYETNESLLNENIAVLKRDILIKDSEIAVLKSKLEKISKEKYDIEIKIKKFKNESQSLDKLLGSQITDKSKRGLGYVSYNIVPPPHTRRFSPPRIDFSHTGLPKFTEPSVESYRVKPIKVELERDDEVDSSPEIERKTVETSVDKREKMVNRTNHSWVNHSANTVLKAVLTRTGLKPVNTIRHVNPKSTRRGGAKGGKIIGKGITRTGKHDFEDVYFVKKLKFNLFSVSQMCDKKNSVLFTDTKCFVLSPNIKLADESHILLKVPRKNNMYSVDMKSIVPKKI</sequence>
<dbReference type="GO" id="GO:0008270">
    <property type="term" value="F:zinc ion binding"/>
    <property type="evidence" value="ECO:0007669"/>
    <property type="project" value="UniProtKB-KW"/>
</dbReference>
<dbReference type="GO" id="GO:0003676">
    <property type="term" value="F:nucleic acid binding"/>
    <property type="evidence" value="ECO:0007669"/>
    <property type="project" value="InterPro"/>
</dbReference>
<organism evidence="3">
    <name type="scientific">Tanacetum cinerariifolium</name>
    <name type="common">Dalmatian daisy</name>
    <name type="synonym">Chrysanthemum cinerariifolium</name>
    <dbReference type="NCBI Taxonomy" id="118510"/>
    <lineage>
        <taxon>Eukaryota</taxon>
        <taxon>Viridiplantae</taxon>
        <taxon>Streptophyta</taxon>
        <taxon>Embryophyta</taxon>
        <taxon>Tracheophyta</taxon>
        <taxon>Spermatophyta</taxon>
        <taxon>Magnoliopsida</taxon>
        <taxon>eudicotyledons</taxon>
        <taxon>Gunneridae</taxon>
        <taxon>Pentapetalae</taxon>
        <taxon>asterids</taxon>
        <taxon>campanulids</taxon>
        <taxon>Asterales</taxon>
        <taxon>Asteraceae</taxon>
        <taxon>Asteroideae</taxon>
        <taxon>Anthemideae</taxon>
        <taxon>Anthemidinae</taxon>
        <taxon>Tanacetum</taxon>
    </lineage>
</organism>
<feature type="domain" description="CCHC-type" evidence="2">
    <location>
        <begin position="50"/>
        <end position="64"/>
    </location>
</feature>
<protein>
    <submittedName>
        <fullName evidence="3">Putative ribonuclease H-like domain-containing protein</fullName>
    </submittedName>
</protein>
<dbReference type="EMBL" id="BKCJ010009593">
    <property type="protein sequence ID" value="GEU87687.1"/>
    <property type="molecule type" value="Genomic_DNA"/>
</dbReference>
<keyword evidence="1" id="KW-0863">Zinc-finger</keyword>